<dbReference type="EMBL" id="JAFIQS010000002">
    <property type="protein sequence ID" value="KAG5172912.1"/>
    <property type="molecule type" value="Genomic_DNA"/>
</dbReference>
<proteinExistence type="predicted"/>
<dbReference type="GO" id="GO:0007131">
    <property type="term" value="P:reciprocal meiotic recombination"/>
    <property type="evidence" value="ECO:0007669"/>
    <property type="project" value="InterPro"/>
</dbReference>
<dbReference type="AlphaFoldDB" id="A0A8H7Y4Y6"/>
<sequence>MSHSTIGTSSFLLSKYSRSYPVKRTLGQKAQIPSQAGPETTAEWQHFTNPIIRLILDVKSTADSEIESVKLRILWELNYGIENGANQQDVEDLELLSFSALASGAPRKNQSEGLPLKAVYRDTVVGIRYLHSREDGVPVYRRFQISFQVPSHAAEFIEMIKPVCPCKLNPMVLPPLPVPSQIPALANRTTTQKNLTSVPSASTLPNRAPSFACPLPALPVAPQAQNVIRYTTPFLNQNQASTQTSSPLALHISSDRMLFQALDARSTDDQYPLQNTPMHDHIPTAINSSAPQQGIVTPGPQKPNTTKISTAFSLGHLPSSSLPSLPTPSSSNPAINGLLPAQINIAECRTGSQIFQTVCDQTSLYNMSNSALERFVGEIIHEEGFIQLASSV</sequence>
<comment type="caution">
    <text evidence="1">The sequence shown here is derived from an EMBL/GenBank/DDBJ whole genome shotgun (WGS) entry which is preliminary data.</text>
</comment>
<name>A0A8H7Y4Y6_PSICU</name>
<organism evidence="1">
    <name type="scientific">Psilocybe cubensis</name>
    <name type="common">Psychedelic mushroom</name>
    <name type="synonym">Stropharia cubensis</name>
    <dbReference type="NCBI Taxonomy" id="181762"/>
    <lineage>
        <taxon>Eukaryota</taxon>
        <taxon>Fungi</taxon>
        <taxon>Dikarya</taxon>
        <taxon>Basidiomycota</taxon>
        <taxon>Agaricomycotina</taxon>
        <taxon>Agaricomycetes</taxon>
        <taxon>Agaricomycetidae</taxon>
        <taxon>Agaricales</taxon>
        <taxon>Agaricineae</taxon>
        <taxon>Strophariaceae</taxon>
        <taxon>Psilocybe</taxon>
    </lineage>
</organism>
<dbReference type="Pfam" id="PF03525">
    <property type="entry name" value="Meiotic_rec114"/>
    <property type="match status" value="1"/>
</dbReference>
<accession>A0A8H7Y4Y6</accession>
<evidence type="ECO:0000313" key="1">
    <source>
        <dbReference type="EMBL" id="KAG5172912.1"/>
    </source>
</evidence>
<reference evidence="1" key="1">
    <citation type="submission" date="2021-02" db="EMBL/GenBank/DDBJ databases">
        <title>Psilocybe cubensis genome.</title>
        <authorList>
            <person name="Mckernan K.J."/>
            <person name="Crawford S."/>
            <person name="Trippe A."/>
            <person name="Kane L.T."/>
            <person name="Mclaughlin S."/>
        </authorList>
    </citation>
    <scope>NUCLEOTIDE SEQUENCE [LARGE SCALE GENOMIC DNA]</scope>
    <source>
        <strain evidence="1">MGC-MH-2018</strain>
    </source>
</reference>
<gene>
    <name evidence="1" type="ORF">JR316_002415</name>
</gene>
<protein>
    <submittedName>
        <fullName evidence="1">Uncharacterized protein</fullName>
    </submittedName>
</protein>
<dbReference type="InterPro" id="IPR004354">
    <property type="entry name" value="Meiotic_Rec114"/>
</dbReference>